<proteinExistence type="predicted"/>
<name>A0A1I8ALC0_9BILA</name>
<dbReference type="AlphaFoldDB" id="A0A1I8ALC0"/>
<accession>A0A1I8ALC0</accession>
<sequence>MRTLMFYHFRTLVGKNVLPVETNVRYLAVAPYIRKNLCMEIVARLIAGSIADRTDAVVVDLSRNAFYTFSISIGLSH</sequence>
<organism evidence="1 2">
    <name type="scientific">Steinernema glaseri</name>
    <dbReference type="NCBI Taxonomy" id="37863"/>
    <lineage>
        <taxon>Eukaryota</taxon>
        <taxon>Metazoa</taxon>
        <taxon>Ecdysozoa</taxon>
        <taxon>Nematoda</taxon>
        <taxon>Chromadorea</taxon>
        <taxon>Rhabditida</taxon>
        <taxon>Tylenchina</taxon>
        <taxon>Panagrolaimomorpha</taxon>
        <taxon>Strongyloidoidea</taxon>
        <taxon>Steinernematidae</taxon>
        <taxon>Steinernema</taxon>
    </lineage>
</organism>
<reference evidence="2" key="1">
    <citation type="submission" date="2016-11" db="UniProtKB">
        <authorList>
            <consortium name="WormBaseParasite"/>
        </authorList>
    </citation>
    <scope>IDENTIFICATION</scope>
</reference>
<protein>
    <submittedName>
        <fullName evidence="2">THUMP domain-containing protein</fullName>
    </submittedName>
</protein>
<evidence type="ECO:0000313" key="1">
    <source>
        <dbReference type="Proteomes" id="UP000095287"/>
    </source>
</evidence>
<dbReference type="Proteomes" id="UP000095287">
    <property type="component" value="Unplaced"/>
</dbReference>
<dbReference type="WBParaSite" id="L893_g6960.t1">
    <property type="protein sequence ID" value="L893_g6960.t1"/>
    <property type="gene ID" value="L893_g6960"/>
</dbReference>
<evidence type="ECO:0000313" key="2">
    <source>
        <dbReference type="WBParaSite" id="L893_g6960.t1"/>
    </source>
</evidence>
<keyword evidence="1" id="KW-1185">Reference proteome</keyword>